<feature type="transmembrane region" description="Helical" evidence="1">
    <location>
        <begin position="348"/>
        <end position="365"/>
    </location>
</feature>
<feature type="transmembrane region" description="Helical" evidence="1">
    <location>
        <begin position="372"/>
        <end position="392"/>
    </location>
</feature>
<evidence type="ECO:0000256" key="1">
    <source>
        <dbReference type="SAM" id="Phobius"/>
    </source>
</evidence>
<accession>A0ABU0PHM4</accession>
<gene>
    <name evidence="2" type="ORF">QFZ36_001026</name>
</gene>
<dbReference type="Pfam" id="PF09913">
    <property type="entry name" value="DUF2142"/>
    <property type="match status" value="1"/>
</dbReference>
<dbReference type="InterPro" id="IPR018674">
    <property type="entry name" value="DUF2142_membrane"/>
</dbReference>
<feature type="transmembrane region" description="Helical" evidence="1">
    <location>
        <begin position="279"/>
        <end position="298"/>
    </location>
</feature>
<feature type="transmembrane region" description="Helical" evidence="1">
    <location>
        <begin position="480"/>
        <end position="504"/>
    </location>
</feature>
<keyword evidence="1" id="KW-0812">Transmembrane</keyword>
<keyword evidence="1" id="KW-0472">Membrane</keyword>
<keyword evidence="3" id="KW-1185">Reference proteome</keyword>
<dbReference type="Proteomes" id="UP001236806">
    <property type="component" value="Unassembled WGS sequence"/>
</dbReference>
<proteinExistence type="predicted"/>
<evidence type="ECO:0000313" key="3">
    <source>
        <dbReference type="Proteomes" id="UP001236806"/>
    </source>
</evidence>
<comment type="caution">
    <text evidence="2">The sequence shown here is derived from an EMBL/GenBank/DDBJ whole genome shotgun (WGS) entry which is preliminary data.</text>
</comment>
<keyword evidence="1" id="KW-1133">Transmembrane helix</keyword>
<dbReference type="EMBL" id="JAUSXB010000001">
    <property type="protein sequence ID" value="MDQ0673465.1"/>
    <property type="molecule type" value="Genomic_DNA"/>
</dbReference>
<feature type="transmembrane region" description="Helical" evidence="1">
    <location>
        <begin position="149"/>
        <end position="169"/>
    </location>
</feature>
<feature type="transmembrane region" description="Helical" evidence="1">
    <location>
        <begin position="25"/>
        <end position="47"/>
    </location>
</feature>
<reference evidence="2 3" key="1">
    <citation type="submission" date="2023-07" db="EMBL/GenBank/DDBJ databases">
        <title>Comparative genomics of wheat-associated soil bacteria to identify genetic determinants of phenazine resistance.</title>
        <authorList>
            <person name="Mouncey N."/>
        </authorList>
    </citation>
    <scope>NUCLEOTIDE SEQUENCE [LARGE SCALE GENOMIC DNA]</scope>
    <source>
        <strain evidence="2 3">W1I3</strain>
    </source>
</reference>
<evidence type="ECO:0008006" key="4">
    <source>
        <dbReference type="Google" id="ProtNLM"/>
    </source>
</evidence>
<name>A0ABU0PHM4_9MICC</name>
<organism evidence="2 3">
    <name type="scientific">Pseudarthrobacter siccitolerans</name>
    <dbReference type="NCBI Taxonomy" id="861266"/>
    <lineage>
        <taxon>Bacteria</taxon>
        <taxon>Bacillati</taxon>
        <taxon>Actinomycetota</taxon>
        <taxon>Actinomycetes</taxon>
        <taxon>Micrococcales</taxon>
        <taxon>Micrococcaceae</taxon>
        <taxon>Pseudarthrobacter</taxon>
    </lineage>
</organism>
<protein>
    <recommendedName>
        <fullName evidence="4">DUF2142 domain-containing protein</fullName>
    </recommendedName>
</protein>
<feature type="transmembrane region" description="Helical" evidence="1">
    <location>
        <begin position="404"/>
        <end position="422"/>
    </location>
</feature>
<dbReference type="RefSeq" id="WP_306634437.1">
    <property type="nucleotide sequence ID" value="NZ_JAUSXB010000001.1"/>
</dbReference>
<feature type="transmembrane region" description="Helical" evidence="1">
    <location>
        <begin position="176"/>
        <end position="196"/>
    </location>
</feature>
<feature type="transmembrane region" description="Helical" evidence="1">
    <location>
        <begin position="434"/>
        <end position="451"/>
    </location>
</feature>
<sequence>MRTSLLLRPAPSLQAVRVRPGQLRVLFLAWLLIGAAGTIWCFASPLMSIPDEPAHTVKAAAVARGQLSGTSSGIQGEPLSVQVPGFIAQLHRYSCFAQHSDITPACSPTIDASDRGWTTAKTSAGNYNPVYYGIVGIGSRGLSGEPALYAMRLISTWVTAFFLASVVSAASSLRRFQLPVIAVGVSLTPAVLFLAGSINPNAIEIGATAALFMNLCAIFEQSAGKIRIHTLNVATGALSGMLLANTRPLALVWLCLAALAALLCYGFPALLRALKDWRFVTALGSVFLSCLFALWWIVSAKSFDSLLAGPPMPGDQAALAMLDKSIGFMVEYVGVLGWLDTMPPAGTLYAWVLGFGVLLFLAFTARPVRARWVMLLMVIAVIAVPTVLQASSSEKLGWIWQGRYALAMVLTMLLAAGVAARFRPFRITPWRKSAIRWGVILGVLAHLYVFLEGLRRYTVGIHGLYINWGEMFEPQWQPPFSWQGLTVAYVLVLSVAGVCLYRLLTVRGTQAAA</sequence>
<evidence type="ECO:0000313" key="2">
    <source>
        <dbReference type="EMBL" id="MDQ0673465.1"/>
    </source>
</evidence>
<feature type="transmembrane region" description="Helical" evidence="1">
    <location>
        <begin position="250"/>
        <end position="267"/>
    </location>
</feature>